<proteinExistence type="predicted"/>
<dbReference type="EMBL" id="BPLR01017721">
    <property type="protein sequence ID" value="GIY93914.1"/>
    <property type="molecule type" value="Genomic_DNA"/>
</dbReference>
<organism evidence="1 2">
    <name type="scientific">Caerostris extrusa</name>
    <name type="common">Bark spider</name>
    <name type="synonym">Caerostris bankana</name>
    <dbReference type="NCBI Taxonomy" id="172846"/>
    <lineage>
        <taxon>Eukaryota</taxon>
        <taxon>Metazoa</taxon>
        <taxon>Ecdysozoa</taxon>
        <taxon>Arthropoda</taxon>
        <taxon>Chelicerata</taxon>
        <taxon>Arachnida</taxon>
        <taxon>Araneae</taxon>
        <taxon>Araneomorphae</taxon>
        <taxon>Entelegynae</taxon>
        <taxon>Araneoidea</taxon>
        <taxon>Araneidae</taxon>
        <taxon>Caerostris</taxon>
    </lineage>
</organism>
<comment type="caution">
    <text evidence="1">The sequence shown here is derived from an EMBL/GenBank/DDBJ whole genome shotgun (WGS) entry which is preliminary data.</text>
</comment>
<name>A0AAV4XIR1_CAEEX</name>
<dbReference type="AlphaFoldDB" id="A0AAV4XIR1"/>
<protein>
    <recommendedName>
        <fullName evidence="3">Peptidase aspartic putative domain-containing protein</fullName>
    </recommendedName>
</protein>
<accession>A0AAV4XIR1</accession>
<evidence type="ECO:0000313" key="2">
    <source>
        <dbReference type="Proteomes" id="UP001054945"/>
    </source>
</evidence>
<gene>
    <name evidence="1" type="ORF">CEXT_537411</name>
</gene>
<reference evidence="1 2" key="1">
    <citation type="submission" date="2021-06" db="EMBL/GenBank/DDBJ databases">
        <title>Caerostris extrusa draft genome.</title>
        <authorList>
            <person name="Kono N."/>
            <person name="Arakawa K."/>
        </authorList>
    </citation>
    <scope>NUCLEOTIDE SEQUENCE [LARGE SCALE GENOMIC DNA]</scope>
</reference>
<evidence type="ECO:0008006" key="3">
    <source>
        <dbReference type="Google" id="ProtNLM"/>
    </source>
</evidence>
<sequence length="112" mass="12734">MLSLCLKFQNPSHIILLQTCSVIAQSRSKTKSERMLIDSGNEKSFVTIQLASKLKLPIIRKECLTIYAFGRNKGYKMEFYVYQLRIRSEQDLQTLLGIEILATDLMSGAETA</sequence>
<dbReference type="Proteomes" id="UP001054945">
    <property type="component" value="Unassembled WGS sequence"/>
</dbReference>
<evidence type="ECO:0000313" key="1">
    <source>
        <dbReference type="EMBL" id="GIY93914.1"/>
    </source>
</evidence>
<keyword evidence="2" id="KW-1185">Reference proteome</keyword>